<dbReference type="AlphaFoldDB" id="A0A0W8ICX7"/>
<dbReference type="STRING" id="317018.AVL63_04575"/>
<comment type="caution">
    <text evidence="2">The sequence shown here is derived from an EMBL/GenBank/DDBJ whole genome shotgun (WGS) entry which is preliminary data.</text>
</comment>
<dbReference type="Pfam" id="PF06114">
    <property type="entry name" value="Peptidase_M78"/>
    <property type="match status" value="1"/>
</dbReference>
<evidence type="ECO:0000313" key="3">
    <source>
        <dbReference type="Proteomes" id="UP000054023"/>
    </source>
</evidence>
<organism evidence="2 3">
    <name type="scientific">Nesterenkonia jeotgali</name>
    <dbReference type="NCBI Taxonomy" id="317018"/>
    <lineage>
        <taxon>Bacteria</taxon>
        <taxon>Bacillati</taxon>
        <taxon>Actinomycetota</taxon>
        <taxon>Actinomycetes</taxon>
        <taxon>Micrococcales</taxon>
        <taxon>Micrococcaceae</taxon>
        <taxon>Nesterenkonia</taxon>
    </lineage>
</organism>
<name>A0A0W8ICX7_9MICC</name>
<dbReference type="EMBL" id="LQBM01000004">
    <property type="protein sequence ID" value="KUG57803.1"/>
    <property type="molecule type" value="Genomic_DNA"/>
</dbReference>
<evidence type="ECO:0000259" key="1">
    <source>
        <dbReference type="Pfam" id="PF06114"/>
    </source>
</evidence>
<sequence>MWNPWHTLKSRGDVRVHWVRPHPLIPAATDGVERIWIDPRANQIERRCLLAHELIHLELSHRGCQPSAVERLVRAEAAHRLVTTDVLVAHLPWARSSFELAEELSVTELVLKDRLATLTPSEHLYISTLEHQTP</sequence>
<gene>
    <name evidence="2" type="ORF">AVL63_04575</name>
</gene>
<reference evidence="3" key="1">
    <citation type="submission" date="2015-12" db="EMBL/GenBank/DDBJ databases">
        <authorList>
            <person name="Nair G.R."/>
            <person name="Kaur G."/>
            <person name="Mayilraj S."/>
        </authorList>
    </citation>
    <scope>NUCLEOTIDE SEQUENCE [LARGE SCALE GENOMIC DNA]</scope>
    <source>
        <strain evidence="3">CD08_7</strain>
    </source>
</reference>
<accession>A0A0W8ICX7</accession>
<feature type="domain" description="IrrE N-terminal-like" evidence="1">
    <location>
        <begin position="32"/>
        <end position="115"/>
    </location>
</feature>
<dbReference type="OrthoDB" id="4727201at2"/>
<proteinExistence type="predicted"/>
<keyword evidence="3" id="KW-1185">Reference proteome</keyword>
<protein>
    <recommendedName>
        <fullName evidence="1">IrrE N-terminal-like domain-containing protein</fullName>
    </recommendedName>
</protein>
<dbReference type="RefSeq" id="WP_058889037.1">
    <property type="nucleotide sequence ID" value="NZ_LQBM01000004.1"/>
</dbReference>
<dbReference type="Proteomes" id="UP000054023">
    <property type="component" value="Unassembled WGS sequence"/>
</dbReference>
<evidence type="ECO:0000313" key="2">
    <source>
        <dbReference type="EMBL" id="KUG57803.1"/>
    </source>
</evidence>
<dbReference type="InterPro" id="IPR010359">
    <property type="entry name" value="IrrE_HExxH"/>
</dbReference>